<dbReference type="PANTHER" id="PTHR31787">
    <property type="entry name" value="G-PROTEIN-COUPLED RECEPTOR GPCR FAMILY PROTEIN"/>
    <property type="match status" value="1"/>
</dbReference>
<feature type="transmembrane region" description="Helical" evidence="4">
    <location>
        <begin position="685"/>
        <end position="711"/>
    </location>
</feature>
<dbReference type="Gene3D" id="1.10.2000.10">
    <property type="entry name" value="Frizzled cysteine-rich domain"/>
    <property type="match status" value="2"/>
</dbReference>
<dbReference type="OrthoDB" id="2132896at2759"/>
<accession>A0A507FPK4</accession>
<keyword evidence="4" id="KW-1133">Transmembrane helix</keyword>
<keyword evidence="4" id="KW-0472">Membrane</keyword>
<keyword evidence="2" id="KW-0675">Receptor</keyword>
<proteinExistence type="predicted"/>
<keyword evidence="4" id="KW-0812">Transmembrane</keyword>
<dbReference type="InterPro" id="IPR036790">
    <property type="entry name" value="Frizzled_dom_sf"/>
</dbReference>
<comment type="caution">
    <text evidence="7">The sequence shown here is derived from an EMBL/GenBank/DDBJ whole genome shotgun (WGS) entry which is preliminary data.</text>
</comment>
<dbReference type="InterPro" id="IPR000539">
    <property type="entry name" value="Frizzled/Smoothened_7TM"/>
</dbReference>
<evidence type="ECO:0000256" key="1">
    <source>
        <dbReference type="ARBA" id="ARBA00023157"/>
    </source>
</evidence>
<feature type="region of interest" description="Disordered" evidence="3">
    <location>
        <begin position="553"/>
        <end position="613"/>
    </location>
</feature>
<dbReference type="GO" id="GO:0016020">
    <property type="term" value="C:membrane"/>
    <property type="evidence" value="ECO:0007669"/>
    <property type="project" value="InterPro"/>
</dbReference>
<dbReference type="PANTHER" id="PTHR31787:SF3">
    <property type="entry name" value="FRIZZLED AND SMOOTHENED-LIKE PROTEIN H"/>
    <property type="match status" value="1"/>
</dbReference>
<organism evidence="7 8">
    <name type="scientific">Chytriomyces confervae</name>
    <dbReference type="NCBI Taxonomy" id="246404"/>
    <lineage>
        <taxon>Eukaryota</taxon>
        <taxon>Fungi</taxon>
        <taxon>Fungi incertae sedis</taxon>
        <taxon>Chytridiomycota</taxon>
        <taxon>Chytridiomycota incertae sedis</taxon>
        <taxon>Chytridiomycetes</taxon>
        <taxon>Chytridiales</taxon>
        <taxon>Chytriomycetaceae</taxon>
        <taxon>Chytriomyces</taxon>
    </lineage>
</organism>
<feature type="domain" description="FZ" evidence="6">
    <location>
        <begin position="162"/>
        <end position="295"/>
    </location>
</feature>
<evidence type="ECO:0000313" key="7">
    <source>
        <dbReference type="EMBL" id="TPX77266.1"/>
    </source>
</evidence>
<feature type="transmembrane region" description="Helical" evidence="4">
    <location>
        <begin position="521"/>
        <end position="546"/>
    </location>
</feature>
<dbReference type="InterPro" id="IPR050949">
    <property type="entry name" value="GPCR_Fz/Smo-like"/>
</dbReference>
<evidence type="ECO:0000256" key="2">
    <source>
        <dbReference type="ARBA" id="ARBA00023170"/>
    </source>
</evidence>
<feature type="transmembrane region" description="Helical" evidence="4">
    <location>
        <begin position="482"/>
        <end position="501"/>
    </location>
</feature>
<evidence type="ECO:0000259" key="6">
    <source>
        <dbReference type="PROSITE" id="PS50038"/>
    </source>
</evidence>
<dbReference type="AlphaFoldDB" id="A0A507FPK4"/>
<evidence type="ECO:0000256" key="3">
    <source>
        <dbReference type="SAM" id="MobiDB-lite"/>
    </source>
</evidence>
<gene>
    <name evidence="7" type="ORF">CcCBS67573_g01486</name>
</gene>
<evidence type="ECO:0000256" key="5">
    <source>
        <dbReference type="SAM" id="SignalP"/>
    </source>
</evidence>
<dbReference type="EMBL" id="QEAP01000025">
    <property type="protein sequence ID" value="TPX77266.1"/>
    <property type="molecule type" value="Genomic_DNA"/>
</dbReference>
<dbReference type="InterPro" id="IPR020067">
    <property type="entry name" value="Frizzled_dom"/>
</dbReference>
<dbReference type="PROSITE" id="PS50038">
    <property type="entry name" value="FZ"/>
    <property type="match status" value="2"/>
</dbReference>
<sequence length="721" mass="76570">MTILGLATVLTAATLVSTQSTGGTCQAYTGGYCAQLINHPVFIPDGASIAAHEATLKSGGMDLLLALNKSTPANRPCVSAFLEVACYSLYPSCLNDAIEQVPCKSVCQKANKECLSLFTSFGKVSSLPDCDGTIKSLPGKLPFGSEPKCLGASASTSVVIASPPGKCQTYPGGYCSNFANYPIFVADDNPVTATEKYLKSGGMDLLLSLNASTPANRPCVNAYLQWACYSFYPSCSAALQDSVNAVTCKSVCENTVSLCTSMFTMFGKASSLPKCDGEVPHLTASYSSDGQCLGASQKPTVPELPSAPMNVTCPSFLIVNPAYNASNPRQELPSILGQTCAGTCCVPCPLIVQFYEPSAIDALTVIIIVTALVSAVGAGFTFLSYIMFPKRRVHPGCMMMYFSGGAMVLHFAQSAIISGGGTGIQCVDAITEARVGNSVGCPLQGFLVSFFANYVNCWVSLFMVNLNLTIVWRKDWFSERYVLLHLFTFIWSAVPSIYLVASNGVSNIGHVCFGDMDHSGVGVLLPLALIGWPGCLITLVTVLTLIRMLLSAPSTGPSQSSTAASKNSAASKTAGPSMSQAPKMPSVRGNPEADEGQKSNGSVNEPGKKSGIKSAVAGQTNKIAQRLKKHRQKMWDILIKSWRSLAICVVFVGIFGIFWAWYGCVLTGKSRSECLPYSEPFIPNALGYVIALWVVSLIGTFSFLIFGLSMVDDWKQLIGLK</sequence>
<reference evidence="7 8" key="1">
    <citation type="journal article" date="2019" name="Sci. Rep.">
        <title>Comparative genomics of chytrid fungi reveal insights into the obligate biotrophic and pathogenic lifestyle of Synchytrium endobioticum.</title>
        <authorList>
            <person name="van de Vossenberg B.T.L.H."/>
            <person name="Warris S."/>
            <person name="Nguyen H.D.T."/>
            <person name="van Gent-Pelzer M.P.E."/>
            <person name="Joly D.L."/>
            <person name="van de Geest H.C."/>
            <person name="Bonants P.J.M."/>
            <person name="Smith D.S."/>
            <person name="Levesque C.A."/>
            <person name="van der Lee T.A.J."/>
        </authorList>
    </citation>
    <scope>NUCLEOTIDE SEQUENCE [LARGE SCALE GENOMIC DNA]</scope>
    <source>
        <strain evidence="7 8">CBS 675.73</strain>
    </source>
</reference>
<keyword evidence="1" id="KW-1015">Disulfide bond</keyword>
<dbReference type="STRING" id="246404.A0A507FPK4"/>
<evidence type="ECO:0000256" key="4">
    <source>
        <dbReference type="SAM" id="Phobius"/>
    </source>
</evidence>
<feature type="compositionally biased region" description="Low complexity" evidence="3">
    <location>
        <begin position="560"/>
        <end position="574"/>
    </location>
</feature>
<dbReference type="GO" id="GO:0007166">
    <property type="term" value="P:cell surface receptor signaling pathway"/>
    <property type="evidence" value="ECO:0007669"/>
    <property type="project" value="InterPro"/>
</dbReference>
<feature type="domain" description="FZ" evidence="6">
    <location>
        <begin position="20"/>
        <end position="152"/>
    </location>
</feature>
<dbReference type="SUPFAM" id="SSF81321">
    <property type="entry name" value="Family A G protein-coupled receptor-like"/>
    <property type="match status" value="1"/>
</dbReference>
<protein>
    <recommendedName>
        <fullName evidence="6">FZ domain-containing protein</fullName>
    </recommendedName>
</protein>
<feature type="chain" id="PRO_5021268859" description="FZ domain-containing protein" evidence="5">
    <location>
        <begin position="19"/>
        <end position="721"/>
    </location>
</feature>
<evidence type="ECO:0000313" key="8">
    <source>
        <dbReference type="Proteomes" id="UP000320333"/>
    </source>
</evidence>
<dbReference type="SUPFAM" id="SSF63501">
    <property type="entry name" value="Frizzled cysteine-rich domain"/>
    <property type="match status" value="2"/>
</dbReference>
<feature type="transmembrane region" description="Helical" evidence="4">
    <location>
        <begin position="362"/>
        <end position="388"/>
    </location>
</feature>
<dbReference type="Proteomes" id="UP000320333">
    <property type="component" value="Unassembled WGS sequence"/>
</dbReference>
<name>A0A507FPK4_9FUNG</name>
<feature type="transmembrane region" description="Helical" evidence="4">
    <location>
        <begin position="444"/>
        <end position="470"/>
    </location>
</feature>
<feature type="transmembrane region" description="Helical" evidence="4">
    <location>
        <begin position="400"/>
        <end position="424"/>
    </location>
</feature>
<feature type="signal peptide" evidence="5">
    <location>
        <begin position="1"/>
        <end position="18"/>
    </location>
</feature>
<dbReference type="Pfam" id="PF01534">
    <property type="entry name" value="Frizzled"/>
    <property type="match status" value="1"/>
</dbReference>
<keyword evidence="8" id="KW-1185">Reference proteome</keyword>
<feature type="transmembrane region" description="Helical" evidence="4">
    <location>
        <begin position="641"/>
        <end position="662"/>
    </location>
</feature>
<keyword evidence="5" id="KW-0732">Signal</keyword>
<dbReference type="Gene3D" id="1.20.1070.10">
    <property type="entry name" value="Rhodopsin 7-helix transmembrane proteins"/>
    <property type="match status" value="1"/>
</dbReference>